<gene>
    <name evidence="1" type="ORF">METZ01_LOCUS303012</name>
</gene>
<dbReference type="EMBL" id="UINC01094698">
    <property type="protein sequence ID" value="SVC50158.1"/>
    <property type="molecule type" value="Genomic_DNA"/>
</dbReference>
<dbReference type="SUPFAM" id="SSF51679">
    <property type="entry name" value="Bacterial luciferase-like"/>
    <property type="match status" value="1"/>
</dbReference>
<dbReference type="GO" id="GO:0016705">
    <property type="term" value="F:oxidoreductase activity, acting on paired donors, with incorporation or reduction of molecular oxygen"/>
    <property type="evidence" value="ECO:0007669"/>
    <property type="project" value="InterPro"/>
</dbReference>
<evidence type="ECO:0008006" key="2">
    <source>
        <dbReference type="Google" id="ProtNLM"/>
    </source>
</evidence>
<dbReference type="InterPro" id="IPR036661">
    <property type="entry name" value="Luciferase-like_sf"/>
</dbReference>
<proteinExistence type="predicted"/>
<feature type="non-terminal residue" evidence="1">
    <location>
        <position position="1"/>
    </location>
</feature>
<sequence length="191" mass="20934">AKWDMMPITTGLLGAGGVRSHLTSLVQALDAEGKDYHRPELGLQSITQVAATDAEALEELDHARWQIRAGRALNRLEVHNGRVSAGPFEGELDEKGLQESLFFGNPDTVIKKFHQAAALGVTHVSNWMMFGDISHNKIMRSIKYMGEEVIPAMKDVEPPMELYDNLVNAPAVTTAELQAARFRGPSPSDVT</sequence>
<reference evidence="1" key="1">
    <citation type="submission" date="2018-05" db="EMBL/GenBank/DDBJ databases">
        <authorList>
            <person name="Lanie J.A."/>
            <person name="Ng W.-L."/>
            <person name="Kazmierczak K.M."/>
            <person name="Andrzejewski T.M."/>
            <person name="Davidsen T.M."/>
            <person name="Wayne K.J."/>
            <person name="Tettelin H."/>
            <person name="Glass J.I."/>
            <person name="Rusch D."/>
            <person name="Podicherti R."/>
            <person name="Tsui H.-C.T."/>
            <person name="Winkler M.E."/>
        </authorList>
    </citation>
    <scope>NUCLEOTIDE SEQUENCE</scope>
</reference>
<protein>
    <recommendedName>
        <fullName evidence="2">Luciferase-like domain-containing protein</fullName>
    </recommendedName>
</protein>
<organism evidence="1">
    <name type="scientific">marine metagenome</name>
    <dbReference type="NCBI Taxonomy" id="408172"/>
    <lineage>
        <taxon>unclassified sequences</taxon>
        <taxon>metagenomes</taxon>
        <taxon>ecological metagenomes</taxon>
    </lineage>
</organism>
<evidence type="ECO:0000313" key="1">
    <source>
        <dbReference type="EMBL" id="SVC50158.1"/>
    </source>
</evidence>
<accession>A0A382MNW0</accession>
<dbReference type="Gene3D" id="3.20.20.30">
    <property type="entry name" value="Luciferase-like domain"/>
    <property type="match status" value="1"/>
</dbReference>
<dbReference type="AlphaFoldDB" id="A0A382MNW0"/>
<name>A0A382MNW0_9ZZZZ</name>